<keyword evidence="3" id="KW-1185">Reference proteome</keyword>
<dbReference type="SMART" id="SM00049">
    <property type="entry name" value="DEP"/>
    <property type="match status" value="1"/>
</dbReference>
<evidence type="ECO:0000259" key="1">
    <source>
        <dbReference type="SMART" id="SM00049"/>
    </source>
</evidence>
<sequence>MISYLDHVVMLTPTSPTVLLPIIPSGPPLANAPVHANSSSSAIAATGPGGAKPKQSAALIVYPTMLLLVADAFRQRVPRTDHVKDGMKYRNVFNGPEAVDRITHIIKMTDRNLVLLFTRALDVQKFFHEVTYDHRLRDSIVELYEFRMIWERGVGTGAVAEVEEESRLPSGVFTLLVDCYGPTCSRDQLCYSIVCPWHLEQQEMDCYGPLCLQEAS</sequence>
<dbReference type="InterPro" id="IPR052233">
    <property type="entry name" value="Rho-type_GEFs"/>
</dbReference>
<accession>A0AAD7D3B5</accession>
<name>A0AAD7D3B5_MYCRO</name>
<dbReference type="InterPro" id="IPR036388">
    <property type="entry name" value="WH-like_DNA-bd_sf"/>
</dbReference>
<dbReference type="InterPro" id="IPR036390">
    <property type="entry name" value="WH_DNA-bd_sf"/>
</dbReference>
<proteinExistence type="predicted"/>
<comment type="caution">
    <text evidence="2">The sequence shown here is derived from an EMBL/GenBank/DDBJ whole genome shotgun (WGS) entry which is preliminary data.</text>
</comment>
<protein>
    <recommendedName>
        <fullName evidence="1">DEP domain-containing protein</fullName>
    </recommendedName>
</protein>
<dbReference type="AlphaFoldDB" id="A0AAD7D3B5"/>
<dbReference type="Gene3D" id="1.10.10.10">
    <property type="entry name" value="Winged helix-like DNA-binding domain superfamily/Winged helix DNA-binding domain"/>
    <property type="match status" value="1"/>
</dbReference>
<dbReference type="InterPro" id="IPR000591">
    <property type="entry name" value="DEP_dom"/>
</dbReference>
<evidence type="ECO:0000313" key="3">
    <source>
        <dbReference type="Proteomes" id="UP001221757"/>
    </source>
</evidence>
<dbReference type="GO" id="GO:0035556">
    <property type="term" value="P:intracellular signal transduction"/>
    <property type="evidence" value="ECO:0007669"/>
    <property type="project" value="InterPro"/>
</dbReference>
<dbReference type="PANTHER" id="PTHR46572:SF2">
    <property type="entry name" value="RHO1 GDP-GTP EXCHANGE PROTEIN 1-RELATED"/>
    <property type="match status" value="1"/>
</dbReference>
<feature type="domain" description="DEP" evidence="1">
    <location>
        <begin position="73"/>
        <end position="148"/>
    </location>
</feature>
<evidence type="ECO:0000313" key="2">
    <source>
        <dbReference type="EMBL" id="KAJ7676438.1"/>
    </source>
</evidence>
<reference evidence="2" key="1">
    <citation type="submission" date="2023-03" db="EMBL/GenBank/DDBJ databases">
        <title>Massive genome expansion in bonnet fungi (Mycena s.s.) driven by repeated elements and novel gene families across ecological guilds.</title>
        <authorList>
            <consortium name="Lawrence Berkeley National Laboratory"/>
            <person name="Harder C.B."/>
            <person name="Miyauchi S."/>
            <person name="Viragh M."/>
            <person name="Kuo A."/>
            <person name="Thoen E."/>
            <person name="Andreopoulos B."/>
            <person name="Lu D."/>
            <person name="Skrede I."/>
            <person name="Drula E."/>
            <person name="Henrissat B."/>
            <person name="Morin E."/>
            <person name="Kohler A."/>
            <person name="Barry K."/>
            <person name="LaButti K."/>
            <person name="Morin E."/>
            <person name="Salamov A."/>
            <person name="Lipzen A."/>
            <person name="Mereny Z."/>
            <person name="Hegedus B."/>
            <person name="Baldrian P."/>
            <person name="Stursova M."/>
            <person name="Weitz H."/>
            <person name="Taylor A."/>
            <person name="Grigoriev I.V."/>
            <person name="Nagy L.G."/>
            <person name="Martin F."/>
            <person name="Kauserud H."/>
        </authorList>
    </citation>
    <scope>NUCLEOTIDE SEQUENCE</scope>
    <source>
        <strain evidence="2">CBHHK067</strain>
    </source>
</reference>
<gene>
    <name evidence="2" type="ORF">B0H17DRAFT_1016058</name>
</gene>
<dbReference type="EMBL" id="JARKIE010000142">
    <property type="protein sequence ID" value="KAJ7676438.1"/>
    <property type="molecule type" value="Genomic_DNA"/>
</dbReference>
<organism evidence="2 3">
    <name type="scientific">Mycena rosella</name>
    <name type="common">Pink bonnet</name>
    <name type="synonym">Agaricus rosellus</name>
    <dbReference type="NCBI Taxonomy" id="1033263"/>
    <lineage>
        <taxon>Eukaryota</taxon>
        <taxon>Fungi</taxon>
        <taxon>Dikarya</taxon>
        <taxon>Basidiomycota</taxon>
        <taxon>Agaricomycotina</taxon>
        <taxon>Agaricomycetes</taxon>
        <taxon>Agaricomycetidae</taxon>
        <taxon>Agaricales</taxon>
        <taxon>Marasmiineae</taxon>
        <taxon>Mycenaceae</taxon>
        <taxon>Mycena</taxon>
    </lineage>
</organism>
<dbReference type="Pfam" id="PF00610">
    <property type="entry name" value="DEP"/>
    <property type="match status" value="1"/>
</dbReference>
<dbReference type="SUPFAM" id="SSF46785">
    <property type="entry name" value="Winged helix' DNA-binding domain"/>
    <property type="match status" value="1"/>
</dbReference>
<dbReference type="Proteomes" id="UP001221757">
    <property type="component" value="Unassembled WGS sequence"/>
</dbReference>
<dbReference type="PANTHER" id="PTHR46572">
    <property type="entry name" value="RHO1 GDP-GTP EXCHANGE PROTEIN 1-RELATED"/>
    <property type="match status" value="1"/>
</dbReference>